<accession>A0ABS7VQ77</accession>
<name>A0ABS7VQ77_9HYPH</name>
<evidence type="ECO:0000313" key="1">
    <source>
        <dbReference type="EMBL" id="MBZ6077704.1"/>
    </source>
</evidence>
<dbReference type="RefSeq" id="WP_224314336.1">
    <property type="nucleotide sequence ID" value="NZ_JAIRBM010000011.1"/>
</dbReference>
<protein>
    <recommendedName>
        <fullName evidence="3">DUF559 domain-containing protein</fullName>
    </recommendedName>
</protein>
<keyword evidence="2" id="KW-1185">Reference proteome</keyword>
<proteinExistence type="predicted"/>
<comment type="caution">
    <text evidence="1">The sequence shown here is derived from an EMBL/GenBank/DDBJ whole genome shotgun (WGS) entry which is preliminary data.</text>
</comment>
<gene>
    <name evidence="1" type="ORF">K9B37_15605</name>
</gene>
<dbReference type="EMBL" id="JAIRBM010000011">
    <property type="protein sequence ID" value="MBZ6077704.1"/>
    <property type="molecule type" value="Genomic_DNA"/>
</dbReference>
<reference evidence="1 2" key="1">
    <citation type="submission" date="2021-09" db="EMBL/GenBank/DDBJ databases">
        <title>The complete genome sequence of a new microorganism.</title>
        <authorList>
            <person name="Zi Z."/>
        </authorList>
    </citation>
    <scope>NUCLEOTIDE SEQUENCE [LARGE SCALE GENOMIC DNA]</scope>
    <source>
        <strain evidence="1 2">WGZ8</strain>
    </source>
</reference>
<evidence type="ECO:0000313" key="2">
    <source>
        <dbReference type="Proteomes" id="UP000704176"/>
    </source>
</evidence>
<organism evidence="1 2">
    <name type="scientific">Microvirga puerhi</name>
    <dbReference type="NCBI Taxonomy" id="2876078"/>
    <lineage>
        <taxon>Bacteria</taxon>
        <taxon>Pseudomonadati</taxon>
        <taxon>Pseudomonadota</taxon>
        <taxon>Alphaproteobacteria</taxon>
        <taxon>Hyphomicrobiales</taxon>
        <taxon>Methylobacteriaceae</taxon>
        <taxon>Microvirga</taxon>
    </lineage>
</organism>
<dbReference type="Proteomes" id="UP000704176">
    <property type="component" value="Unassembled WGS sequence"/>
</dbReference>
<evidence type="ECO:0008006" key="3">
    <source>
        <dbReference type="Google" id="ProtNLM"/>
    </source>
</evidence>
<sequence length="145" mass="16509">MANKRTISWSMAMRDLRNDRARRAGVREERLRATAGLRSSETLSSWRGRSGRRYIVGVHPLVEAEVFEVTIDAVILAVKRDEAGTAHVIDIATASSYPSEQARARWMADVQNRGANEMHVHRLAHDDQERLAVIDDLRQDQELDF</sequence>